<dbReference type="Pfam" id="PF00480">
    <property type="entry name" value="ROK"/>
    <property type="match status" value="1"/>
</dbReference>
<comment type="similarity">
    <text evidence="1">Belongs to the ROK (NagC/XylR) family.</text>
</comment>
<dbReference type="InterPro" id="IPR004654">
    <property type="entry name" value="ROK_glcA"/>
</dbReference>
<dbReference type="SUPFAM" id="SSF53067">
    <property type="entry name" value="Actin-like ATPase domain"/>
    <property type="match status" value="1"/>
</dbReference>
<keyword evidence="5" id="KW-0547">Nucleotide-binding</keyword>
<protein>
    <recommendedName>
        <fullName evidence="3">Glucokinase</fullName>
        <ecNumber evidence="2">2.7.1.2</ecNumber>
    </recommendedName>
    <alternativeName>
        <fullName evidence="8">Glucose kinase</fullName>
    </alternativeName>
</protein>
<dbReference type="RefSeq" id="WP_213590772.1">
    <property type="nucleotide sequence ID" value="NZ_BOSM01000003.1"/>
</dbReference>
<evidence type="ECO:0000256" key="8">
    <source>
        <dbReference type="ARBA" id="ARBA00032386"/>
    </source>
</evidence>
<comment type="caution">
    <text evidence="9">The sequence shown here is derived from an EMBL/GenBank/DDBJ whole genome shotgun (WGS) entry which is preliminary data.</text>
</comment>
<keyword evidence="7" id="KW-0067">ATP-binding</keyword>
<keyword evidence="6" id="KW-0418">Kinase</keyword>
<dbReference type="InterPro" id="IPR043129">
    <property type="entry name" value="ATPase_NBD"/>
</dbReference>
<evidence type="ECO:0000256" key="1">
    <source>
        <dbReference type="ARBA" id="ARBA00006479"/>
    </source>
</evidence>
<dbReference type="InterPro" id="IPR049874">
    <property type="entry name" value="ROK_cs"/>
</dbReference>
<evidence type="ECO:0000256" key="2">
    <source>
        <dbReference type="ARBA" id="ARBA00012323"/>
    </source>
</evidence>
<keyword evidence="10" id="KW-1185">Reference proteome</keyword>
<organism evidence="9 10">
    <name type="scientific">Paenibacillus woosongensis</name>
    <dbReference type="NCBI Taxonomy" id="307580"/>
    <lineage>
        <taxon>Bacteria</taxon>
        <taxon>Bacillati</taxon>
        <taxon>Bacillota</taxon>
        <taxon>Bacilli</taxon>
        <taxon>Bacillales</taxon>
        <taxon>Paenibacillaceae</taxon>
        <taxon>Paenibacillus</taxon>
    </lineage>
</organism>
<dbReference type="Proteomes" id="UP000681290">
    <property type="component" value="Unassembled WGS sequence"/>
</dbReference>
<accession>A0ABQ4MQV0</accession>
<proteinExistence type="inferred from homology"/>
<dbReference type="PROSITE" id="PS01125">
    <property type="entry name" value="ROK"/>
    <property type="match status" value="1"/>
</dbReference>
<evidence type="ECO:0000256" key="6">
    <source>
        <dbReference type="ARBA" id="ARBA00022777"/>
    </source>
</evidence>
<keyword evidence="4" id="KW-0808">Transferase</keyword>
<name>A0ABQ4MQV0_9BACL</name>
<dbReference type="Gene3D" id="3.30.420.40">
    <property type="match status" value="2"/>
</dbReference>
<dbReference type="EMBL" id="BOSM01000003">
    <property type="protein sequence ID" value="GIP58313.1"/>
    <property type="molecule type" value="Genomic_DNA"/>
</dbReference>
<evidence type="ECO:0000256" key="4">
    <source>
        <dbReference type="ARBA" id="ARBA00022679"/>
    </source>
</evidence>
<sequence>MGETIIGIDIGGTTVKIGFLNMQGDIIHKWEIDTNREKQGLYIVDEIWNSVTRKISEFQMTNILGIGVGAPGFVDKTTGLVYEAVNIGWKDFELGKELEQRSGLPVYVENDVNLVALAENWIGAGNNAKDLIAITLGTGVGSGVIANGEILNGMNGTAGEIGHIIADPEGYPCNCGRAGCLDTIASATGIVKQAMDKIAEHPESGLAALYRTNGKIDAKDVFDLAGKGDRISEDVIQRTADLLGLLIANAATMINPSKIIIGGGVSKAGEQLLQPVRRAFQKYSLPRISQNCHIEIAKLGNDAGIIGAAYLVKQETQETLHG</sequence>
<evidence type="ECO:0000256" key="5">
    <source>
        <dbReference type="ARBA" id="ARBA00022741"/>
    </source>
</evidence>
<evidence type="ECO:0000256" key="3">
    <source>
        <dbReference type="ARBA" id="ARBA00014701"/>
    </source>
</evidence>
<evidence type="ECO:0000256" key="7">
    <source>
        <dbReference type="ARBA" id="ARBA00022840"/>
    </source>
</evidence>
<dbReference type="PANTHER" id="PTHR18964:SF149">
    <property type="entry name" value="BIFUNCTIONAL UDP-N-ACETYLGLUCOSAMINE 2-EPIMERASE_N-ACETYLMANNOSAMINE KINASE"/>
    <property type="match status" value="1"/>
</dbReference>
<dbReference type="InterPro" id="IPR000600">
    <property type="entry name" value="ROK"/>
</dbReference>
<evidence type="ECO:0000313" key="10">
    <source>
        <dbReference type="Proteomes" id="UP000681290"/>
    </source>
</evidence>
<reference evidence="9 10" key="1">
    <citation type="submission" date="2021-03" db="EMBL/GenBank/DDBJ databases">
        <title>Antimicrobial resistance genes in bacteria isolated from Japanese honey, and their potential for conferring macrolide and lincosamide resistance in the American foulbrood pathogen Paenibacillus larvae.</title>
        <authorList>
            <person name="Okamoto M."/>
            <person name="Kumagai M."/>
            <person name="Kanamori H."/>
            <person name="Takamatsu D."/>
        </authorList>
    </citation>
    <scope>NUCLEOTIDE SEQUENCE [LARGE SCALE GENOMIC DNA]</scope>
    <source>
        <strain evidence="9 10">J15TS10</strain>
    </source>
</reference>
<dbReference type="NCBIfam" id="TIGR00744">
    <property type="entry name" value="ROK_glcA_fam"/>
    <property type="match status" value="1"/>
</dbReference>
<evidence type="ECO:0000313" key="9">
    <source>
        <dbReference type="EMBL" id="GIP58313.1"/>
    </source>
</evidence>
<gene>
    <name evidence="9" type="ORF">J15TS10_21270</name>
</gene>
<dbReference type="EC" id="2.7.1.2" evidence="2"/>
<dbReference type="PANTHER" id="PTHR18964">
    <property type="entry name" value="ROK (REPRESSOR, ORF, KINASE) FAMILY"/>
    <property type="match status" value="1"/>
</dbReference>